<dbReference type="PROSITE" id="PS51015">
    <property type="entry name" value="YDG"/>
    <property type="match status" value="1"/>
</dbReference>
<dbReference type="GO" id="GO:0016567">
    <property type="term" value="P:protein ubiquitination"/>
    <property type="evidence" value="ECO:0007669"/>
    <property type="project" value="TreeGrafter"/>
</dbReference>
<evidence type="ECO:0000313" key="5">
    <source>
        <dbReference type="EMBL" id="KAK4196273.1"/>
    </source>
</evidence>
<feature type="region of interest" description="Disordered" evidence="3">
    <location>
        <begin position="220"/>
        <end position="265"/>
    </location>
</feature>
<sequence length="474" mass="52212">MPILNDKPASSRGGQGGGSLRGGGQNPNPGSGRKRSVNAPRRLDAGVKKKKVNSPRTLSPTLAGKALAEAQIDQLPVTRNSSVETSTAETSIAERLSADPAGNEETASPSVREPSEPVEAHIEVWTGSLSDGISQTKHLVVFYKHNRPSKESDPREIPKYQRSVRAFFWWLESEAVIRPGAQRELGSALDLFQRPEYQGIPEDLRDAARALRQRFDEENWGREDEDYASDTSNNNDTPVSPGPARAVSRPGPGQGVSSIRPPPPDHPIYGRNGIMHGVICYRSHKALSYKLNTALRREQVSARVFGHNGLTPGDWWPLQMVALFRGAHGHCQAGIYGLPLEGVYSVVVGNGKDYQDVDDDQGDVLYYSTNHSGVHTMSRGTQALNKSMADGIPVRVLRAANRKGWAPQIGIRYDGLYRVTGRHEVSRGGKQWFRYTLRRLPNQQSLQEIAGSVPDWQQKNDYEKIRDGYPGASI</sequence>
<dbReference type="Gene3D" id="2.30.280.10">
    <property type="entry name" value="SRA-YDG"/>
    <property type="match status" value="1"/>
</dbReference>
<dbReference type="GO" id="GO:0061630">
    <property type="term" value="F:ubiquitin protein ligase activity"/>
    <property type="evidence" value="ECO:0007669"/>
    <property type="project" value="TreeGrafter"/>
</dbReference>
<dbReference type="Proteomes" id="UP001303160">
    <property type="component" value="Unassembled WGS sequence"/>
</dbReference>
<dbReference type="InterPro" id="IPR045134">
    <property type="entry name" value="UHRF1/2-like"/>
</dbReference>
<feature type="compositionally biased region" description="Polar residues" evidence="3">
    <location>
        <begin position="78"/>
        <end position="90"/>
    </location>
</feature>
<dbReference type="Pfam" id="PF02182">
    <property type="entry name" value="SAD_SRA"/>
    <property type="match status" value="1"/>
</dbReference>
<evidence type="ECO:0000256" key="1">
    <source>
        <dbReference type="ARBA" id="ARBA00023242"/>
    </source>
</evidence>
<evidence type="ECO:0000256" key="2">
    <source>
        <dbReference type="PROSITE-ProRule" id="PRU00358"/>
    </source>
</evidence>
<protein>
    <submittedName>
        <fullName evidence="5">PUA-like domain-containing protein</fullName>
    </submittedName>
</protein>
<dbReference type="PANTHER" id="PTHR14140">
    <property type="entry name" value="E3 UBIQUITIN-PROTEIN LIGASE UHRF-RELATED"/>
    <property type="match status" value="1"/>
</dbReference>
<dbReference type="GO" id="GO:0005634">
    <property type="term" value="C:nucleus"/>
    <property type="evidence" value="ECO:0007669"/>
    <property type="project" value="UniProtKB-SubCell"/>
</dbReference>
<comment type="caution">
    <text evidence="5">The sequence shown here is derived from an EMBL/GenBank/DDBJ whole genome shotgun (WGS) entry which is preliminary data.</text>
</comment>
<keyword evidence="1 2" id="KW-0539">Nucleus</keyword>
<dbReference type="InterPro" id="IPR015947">
    <property type="entry name" value="PUA-like_sf"/>
</dbReference>
<organism evidence="5 6">
    <name type="scientific">Triangularia verruculosa</name>
    <dbReference type="NCBI Taxonomy" id="2587418"/>
    <lineage>
        <taxon>Eukaryota</taxon>
        <taxon>Fungi</taxon>
        <taxon>Dikarya</taxon>
        <taxon>Ascomycota</taxon>
        <taxon>Pezizomycotina</taxon>
        <taxon>Sordariomycetes</taxon>
        <taxon>Sordariomycetidae</taxon>
        <taxon>Sordariales</taxon>
        <taxon>Podosporaceae</taxon>
        <taxon>Triangularia</taxon>
    </lineage>
</organism>
<dbReference type="AlphaFoldDB" id="A0AAN6XA51"/>
<proteinExistence type="predicted"/>
<feature type="domain" description="YDG" evidence="4">
    <location>
        <begin position="305"/>
        <end position="439"/>
    </location>
</feature>
<comment type="subcellular location">
    <subcellularLocation>
        <location evidence="2">Nucleus</location>
    </subcellularLocation>
</comment>
<feature type="compositionally biased region" description="Gly residues" evidence="3">
    <location>
        <begin position="13"/>
        <end position="25"/>
    </location>
</feature>
<dbReference type="InterPro" id="IPR003105">
    <property type="entry name" value="SRA_YDG"/>
</dbReference>
<evidence type="ECO:0000256" key="3">
    <source>
        <dbReference type="SAM" id="MobiDB-lite"/>
    </source>
</evidence>
<feature type="region of interest" description="Disordered" evidence="3">
    <location>
        <begin position="78"/>
        <end position="117"/>
    </location>
</feature>
<feature type="compositionally biased region" description="Polar residues" evidence="3">
    <location>
        <begin position="229"/>
        <end position="238"/>
    </location>
</feature>
<feature type="region of interest" description="Disordered" evidence="3">
    <location>
        <begin position="1"/>
        <end position="63"/>
    </location>
</feature>
<accession>A0AAN6XA51</accession>
<name>A0AAN6XA51_9PEZI</name>
<gene>
    <name evidence="5" type="ORF">QBC40DRAFT_10812</name>
</gene>
<evidence type="ECO:0000313" key="6">
    <source>
        <dbReference type="Proteomes" id="UP001303160"/>
    </source>
</evidence>
<dbReference type="SUPFAM" id="SSF88697">
    <property type="entry name" value="PUA domain-like"/>
    <property type="match status" value="1"/>
</dbReference>
<dbReference type="GO" id="GO:0044027">
    <property type="term" value="P:negative regulation of gene expression via chromosomal CpG island methylation"/>
    <property type="evidence" value="ECO:0007669"/>
    <property type="project" value="TreeGrafter"/>
</dbReference>
<keyword evidence="6" id="KW-1185">Reference proteome</keyword>
<dbReference type="EMBL" id="MU863989">
    <property type="protein sequence ID" value="KAK4196273.1"/>
    <property type="molecule type" value="Genomic_DNA"/>
</dbReference>
<dbReference type="PANTHER" id="PTHR14140:SF27">
    <property type="entry name" value="OS04G0289800 PROTEIN"/>
    <property type="match status" value="1"/>
</dbReference>
<dbReference type="InterPro" id="IPR036987">
    <property type="entry name" value="SRA-YDG_sf"/>
</dbReference>
<evidence type="ECO:0000259" key="4">
    <source>
        <dbReference type="PROSITE" id="PS51015"/>
    </source>
</evidence>
<dbReference type="SMART" id="SM00466">
    <property type="entry name" value="SRA"/>
    <property type="match status" value="1"/>
</dbReference>
<reference evidence="5" key="1">
    <citation type="journal article" date="2023" name="Mol. Phylogenet. Evol.">
        <title>Genome-scale phylogeny and comparative genomics of the fungal order Sordariales.</title>
        <authorList>
            <person name="Hensen N."/>
            <person name="Bonometti L."/>
            <person name="Westerberg I."/>
            <person name="Brannstrom I.O."/>
            <person name="Guillou S."/>
            <person name="Cros-Aarteil S."/>
            <person name="Calhoun S."/>
            <person name="Haridas S."/>
            <person name="Kuo A."/>
            <person name="Mondo S."/>
            <person name="Pangilinan J."/>
            <person name="Riley R."/>
            <person name="LaButti K."/>
            <person name="Andreopoulos B."/>
            <person name="Lipzen A."/>
            <person name="Chen C."/>
            <person name="Yan M."/>
            <person name="Daum C."/>
            <person name="Ng V."/>
            <person name="Clum A."/>
            <person name="Steindorff A."/>
            <person name="Ohm R.A."/>
            <person name="Martin F."/>
            <person name="Silar P."/>
            <person name="Natvig D.O."/>
            <person name="Lalanne C."/>
            <person name="Gautier V."/>
            <person name="Ament-Velasquez S.L."/>
            <person name="Kruys A."/>
            <person name="Hutchinson M.I."/>
            <person name="Powell A.J."/>
            <person name="Barry K."/>
            <person name="Miller A.N."/>
            <person name="Grigoriev I.V."/>
            <person name="Debuchy R."/>
            <person name="Gladieux P."/>
            <person name="Hiltunen Thoren M."/>
            <person name="Johannesson H."/>
        </authorList>
    </citation>
    <scope>NUCLEOTIDE SEQUENCE</scope>
    <source>
        <strain evidence="5">CBS 315.58</strain>
    </source>
</reference>
<reference evidence="5" key="2">
    <citation type="submission" date="2023-05" db="EMBL/GenBank/DDBJ databases">
        <authorList>
            <consortium name="Lawrence Berkeley National Laboratory"/>
            <person name="Steindorff A."/>
            <person name="Hensen N."/>
            <person name="Bonometti L."/>
            <person name="Westerberg I."/>
            <person name="Brannstrom I.O."/>
            <person name="Guillou S."/>
            <person name="Cros-Aarteil S."/>
            <person name="Calhoun S."/>
            <person name="Haridas S."/>
            <person name="Kuo A."/>
            <person name="Mondo S."/>
            <person name="Pangilinan J."/>
            <person name="Riley R."/>
            <person name="Labutti K."/>
            <person name="Andreopoulos B."/>
            <person name="Lipzen A."/>
            <person name="Chen C."/>
            <person name="Yanf M."/>
            <person name="Daum C."/>
            <person name="Ng V."/>
            <person name="Clum A."/>
            <person name="Ohm R."/>
            <person name="Martin F."/>
            <person name="Silar P."/>
            <person name="Natvig D."/>
            <person name="Lalanne C."/>
            <person name="Gautier V."/>
            <person name="Ament-Velasquez S.L."/>
            <person name="Kruys A."/>
            <person name="Hutchinson M.I."/>
            <person name="Powell A.J."/>
            <person name="Barry K."/>
            <person name="Miller A.N."/>
            <person name="Grigoriev I.V."/>
            <person name="Debuchy R."/>
            <person name="Gladieux P."/>
            <person name="Thoren M.H."/>
            <person name="Johannesson H."/>
        </authorList>
    </citation>
    <scope>NUCLEOTIDE SEQUENCE</scope>
    <source>
        <strain evidence="5">CBS 315.58</strain>
    </source>
</reference>